<keyword evidence="1" id="KW-0472">Membrane</keyword>
<organism evidence="2">
    <name type="scientific">Rhizophora mucronata</name>
    <name type="common">Asiatic mangrove</name>
    <dbReference type="NCBI Taxonomy" id="61149"/>
    <lineage>
        <taxon>Eukaryota</taxon>
        <taxon>Viridiplantae</taxon>
        <taxon>Streptophyta</taxon>
        <taxon>Embryophyta</taxon>
        <taxon>Tracheophyta</taxon>
        <taxon>Spermatophyta</taxon>
        <taxon>Magnoliopsida</taxon>
        <taxon>eudicotyledons</taxon>
        <taxon>Gunneridae</taxon>
        <taxon>Pentapetalae</taxon>
        <taxon>rosids</taxon>
        <taxon>fabids</taxon>
        <taxon>Malpighiales</taxon>
        <taxon>Rhizophoraceae</taxon>
        <taxon>Rhizophora</taxon>
    </lineage>
</organism>
<feature type="transmembrane region" description="Helical" evidence="1">
    <location>
        <begin position="12"/>
        <end position="30"/>
    </location>
</feature>
<keyword evidence="1" id="KW-1133">Transmembrane helix</keyword>
<protein>
    <submittedName>
        <fullName evidence="2">Uncharacterized protein</fullName>
    </submittedName>
</protein>
<name>A0A2P2P8A8_RHIMU</name>
<accession>A0A2P2P8A8</accession>
<evidence type="ECO:0000256" key="1">
    <source>
        <dbReference type="SAM" id="Phobius"/>
    </source>
</evidence>
<dbReference type="AlphaFoldDB" id="A0A2P2P8A8"/>
<reference evidence="2" key="1">
    <citation type="submission" date="2018-02" db="EMBL/GenBank/DDBJ databases">
        <title>Rhizophora mucronata_Transcriptome.</title>
        <authorList>
            <person name="Meera S.P."/>
            <person name="Sreeshan A."/>
            <person name="Augustine A."/>
        </authorList>
    </citation>
    <scope>NUCLEOTIDE SEQUENCE</scope>
    <source>
        <tissue evidence="2">Leaf</tissue>
    </source>
</reference>
<keyword evidence="1" id="KW-0812">Transmembrane</keyword>
<sequence length="44" mass="5427">MDIKLFRPFIYLVWNIWIHFMSFHAFTTFLEPSLQRTSAKMQHP</sequence>
<proteinExistence type="predicted"/>
<dbReference type="EMBL" id="GGEC01070501">
    <property type="protein sequence ID" value="MBX50985.1"/>
    <property type="molecule type" value="Transcribed_RNA"/>
</dbReference>
<evidence type="ECO:0000313" key="2">
    <source>
        <dbReference type="EMBL" id="MBX50985.1"/>
    </source>
</evidence>